<dbReference type="Proteomes" id="UP000249739">
    <property type="component" value="Unassembled WGS sequence"/>
</dbReference>
<dbReference type="EMBL" id="QFOT01000065">
    <property type="protein sequence ID" value="PZP55520.1"/>
    <property type="molecule type" value="Genomic_DNA"/>
</dbReference>
<accession>A0A2W5FNT9</accession>
<evidence type="ECO:0000313" key="3">
    <source>
        <dbReference type="EMBL" id="PZP55520.1"/>
    </source>
</evidence>
<dbReference type="Gene3D" id="1.10.940.10">
    <property type="entry name" value="NusB-like"/>
    <property type="match status" value="1"/>
</dbReference>
<dbReference type="SUPFAM" id="SSF48013">
    <property type="entry name" value="NusB-like"/>
    <property type="match status" value="1"/>
</dbReference>
<dbReference type="AlphaFoldDB" id="A0A2W5FNT9"/>
<dbReference type="InterPro" id="IPR006027">
    <property type="entry name" value="NusB_RsmB_TIM44"/>
</dbReference>
<sequence>MSGSKKARSTSARLFSVQAVYQALQTEKSPISLVNEYLQHNVGMDLEDGEMVTPDENLFKSILSGVSNRSEELSEILKMRLATSEIDSLLKAILLCGIYELLAHTDIDAPIIIADYLNVTHGFYAGSEAKLVNGVLDAVAKNSRS</sequence>
<dbReference type="Pfam" id="PF01029">
    <property type="entry name" value="NusB"/>
    <property type="match status" value="1"/>
</dbReference>
<evidence type="ECO:0000313" key="4">
    <source>
        <dbReference type="Proteomes" id="UP000249739"/>
    </source>
</evidence>
<evidence type="ECO:0000256" key="1">
    <source>
        <dbReference type="ARBA" id="ARBA00022884"/>
    </source>
</evidence>
<gene>
    <name evidence="3" type="ORF">DI586_06605</name>
</gene>
<protein>
    <submittedName>
        <fullName evidence="3">Transcription antitermination protein NusB</fullName>
    </submittedName>
</protein>
<dbReference type="InterPro" id="IPR035926">
    <property type="entry name" value="NusB-like_sf"/>
</dbReference>
<name>A0A2W5FNT9_9BACT</name>
<organism evidence="3 4">
    <name type="scientific">Micavibrio aeruginosavorus</name>
    <dbReference type="NCBI Taxonomy" id="349221"/>
    <lineage>
        <taxon>Bacteria</taxon>
        <taxon>Pseudomonadati</taxon>
        <taxon>Bdellovibrionota</taxon>
        <taxon>Bdellovibrionia</taxon>
        <taxon>Bdellovibrionales</taxon>
        <taxon>Pseudobdellovibrionaceae</taxon>
        <taxon>Micavibrio</taxon>
    </lineage>
</organism>
<keyword evidence="1" id="KW-0694">RNA-binding</keyword>
<feature type="domain" description="NusB/RsmB/TIM44" evidence="2">
    <location>
        <begin position="11"/>
        <end position="141"/>
    </location>
</feature>
<reference evidence="3 4" key="1">
    <citation type="submission" date="2017-08" db="EMBL/GenBank/DDBJ databases">
        <title>Infants hospitalized years apart are colonized by the same room-sourced microbial strains.</title>
        <authorList>
            <person name="Brooks B."/>
            <person name="Olm M.R."/>
            <person name="Firek B.A."/>
            <person name="Baker R."/>
            <person name="Thomas B.C."/>
            <person name="Morowitz M.J."/>
            <person name="Banfield J.F."/>
        </authorList>
    </citation>
    <scope>NUCLEOTIDE SEQUENCE [LARGE SCALE GENOMIC DNA]</scope>
    <source>
        <strain evidence="3">S2_006_000_R2_64</strain>
    </source>
</reference>
<proteinExistence type="predicted"/>
<dbReference type="GO" id="GO:0006355">
    <property type="term" value="P:regulation of DNA-templated transcription"/>
    <property type="evidence" value="ECO:0007669"/>
    <property type="project" value="InterPro"/>
</dbReference>
<dbReference type="GO" id="GO:0003723">
    <property type="term" value="F:RNA binding"/>
    <property type="evidence" value="ECO:0007669"/>
    <property type="project" value="UniProtKB-KW"/>
</dbReference>
<evidence type="ECO:0000259" key="2">
    <source>
        <dbReference type="Pfam" id="PF01029"/>
    </source>
</evidence>
<comment type="caution">
    <text evidence="3">The sequence shown here is derived from an EMBL/GenBank/DDBJ whole genome shotgun (WGS) entry which is preliminary data.</text>
</comment>